<dbReference type="GO" id="GO:0015562">
    <property type="term" value="F:efflux transmembrane transporter activity"/>
    <property type="evidence" value="ECO:0007669"/>
    <property type="project" value="TreeGrafter"/>
</dbReference>
<dbReference type="Proteomes" id="UP000051934">
    <property type="component" value="Unassembled WGS sequence"/>
</dbReference>
<dbReference type="GO" id="GO:1990281">
    <property type="term" value="C:efflux pump complex"/>
    <property type="evidence" value="ECO:0007669"/>
    <property type="project" value="TreeGrafter"/>
</dbReference>
<sequence>MFHHVVTARRQFNQNYRAYYPRIFISLLILMVLVCCSDNAGIAAAQAELSPSDSAVPVRVARVKLQGSEQVLRFAGVSRPRQRANLSFQVGGTIEVRLAEIGQRVSKGDIVARLYNPQLQPAANAAQARLEQLQSDAEQDRRDLSRLQQIYERDLLSIQELETQRTKLQSTLSAIDNARALLSQNQQLQQESELRAPFNGRIEAVLLEPGEFAQPGQPAIRMAAEDGLEVEVRVPPHLLASLVTGQTVPLWHSLSGEKFSGSISEIGESSSGNSALYPLIVALSEAGLRSGEALQVGVSQPQSKDLSIPLNAVMRSAQGLTVFKLHNDRVQRVDVKVNQINGDQVILAAGSLTVDDQVVYAGITRLADGDKVELLQ</sequence>
<dbReference type="Gene3D" id="2.40.30.170">
    <property type="match status" value="1"/>
</dbReference>
<evidence type="ECO:0000313" key="3">
    <source>
        <dbReference type="EMBL" id="KRO72567.1"/>
    </source>
</evidence>
<dbReference type="Gene3D" id="2.40.50.100">
    <property type="match status" value="1"/>
</dbReference>
<dbReference type="AlphaFoldDB" id="A0A0R2SCI1"/>
<proteinExistence type="inferred from homology"/>
<evidence type="ECO:0000313" key="4">
    <source>
        <dbReference type="Proteomes" id="UP000051934"/>
    </source>
</evidence>
<dbReference type="InterPro" id="IPR006143">
    <property type="entry name" value="RND_pump_MFP"/>
</dbReference>
<dbReference type="Gene3D" id="1.10.287.470">
    <property type="entry name" value="Helix hairpin bin"/>
    <property type="match status" value="1"/>
</dbReference>
<accession>A0A0R2SCI1</accession>
<gene>
    <name evidence="3" type="ORF">ABR69_00085</name>
</gene>
<dbReference type="EMBL" id="LIBB01000060">
    <property type="protein sequence ID" value="KRO72567.1"/>
    <property type="molecule type" value="Genomic_DNA"/>
</dbReference>
<protein>
    <submittedName>
        <fullName evidence="3">Uncharacterized protein</fullName>
    </submittedName>
</protein>
<evidence type="ECO:0000256" key="2">
    <source>
        <dbReference type="SAM" id="Coils"/>
    </source>
</evidence>
<reference evidence="3 4" key="1">
    <citation type="submission" date="2015-10" db="EMBL/GenBank/DDBJ databases">
        <title>Metagenome-Assembled Genomes uncover a global brackish microbiome.</title>
        <authorList>
            <person name="Hugerth L.W."/>
            <person name="Larsson J."/>
            <person name="Alneberg J."/>
            <person name="Lindh M.V."/>
            <person name="Legrand C."/>
            <person name="Pinhassi J."/>
            <person name="Andersson A.F."/>
        </authorList>
    </citation>
    <scope>NUCLEOTIDE SEQUENCE [LARGE SCALE GENOMIC DNA]</scope>
    <source>
        <strain evidence="3">BACL4 MAG-120507-bin80</strain>
    </source>
</reference>
<keyword evidence="2" id="KW-0175">Coiled coil</keyword>
<comment type="caution">
    <text evidence="3">The sequence shown here is derived from an EMBL/GenBank/DDBJ whole genome shotgun (WGS) entry which is preliminary data.</text>
</comment>
<dbReference type="Gene3D" id="2.40.420.20">
    <property type="match status" value="1"/>
</dbReference>
<evidence type="ECO:0000256" key="1">
    <source>
        <dbReference type="ARBA" id="ARBA00009477"/>
    </source>
</evidence>
<dbReference type="PANTHER" id="PTHR30469">
    <property type="entry name" value="MULTIDRUG RESISTANCE PROTEIN MDTA"/>
    <property type="match status" value="1"/>
</dbReference>
<dbReference type="SUPFAM" id="SSF111369">
    <property type="entry name" value="HlyD-like secretion proteins"/>
    <property type="match status" value="1"/>
</dbReference>
<organism evidence="3 4">
    <name type="scientific">OM182 bacterium BACL3 MAG-120507-bin80</name>
    <dbReference type="NCBI Taxonomy" id="1655577"/>
    <lineage>
        <taxon>Bacteria</taxon>
        <taxon>Pseudomonadati</taxon>
        <taxon>Pseudomonadota</taxon>
        <taxon>Gammaproteobacteria</taxon>
        <taxon>OMG group</taxon>
        <taxon>OM182 clade</taxon>
    </lineage>
</organism>
<comment type="similarity">
    <text evidence="1">Belongs to the membrane fusion protein (MFP) (TC 8.A.1) family.</text>
</comment>
<dbReference type="NCBIfam" id="TIGR01730">
    <property type="entry name" value="RND_mfp"/>
    <property type="match status" value="1"/>
</dbReference>
<name>A0A0R2SCI1_9GAMM</name>
<feature type="coiled-coil region" evidence="2">
    <location>
        <begin position="123"/>
        <end position="178"/>
    </location>
</feature>
<dbReference type="PANTHER" id="PTHR30469:SF15">
    <property type="entry name" value="HLYD FAMILY OF SECRETION PROTEINS"/>
    <property type="match status" value="1"/>
</dbReference>